<reference evidence="3 4" key="1">
    <citation type="journal article" date="2016" name="Nat. Commun.">
        <title>Thousands of microbial genomes shed light on interconnected biogeochemical processes in an aquifer system.</title>
        <authorList>
            <person name="Anantharaman K."/>
            <person name="Brown C.T."/>
            <person name="Hug L.A."/>
            <person name="Sharon I."/>
            <person name="Castelle C.J."/>
            <person name="Probst A.J."/>
            <person name="Thomas B.C."/>
            <person name="Singh A."/>
            <person name="Wilkins M.J."/>
            <person name="Karaoz U."/>
            <person name="Brodie E.L."/>
            <person name="Williams K.H."/>
            <person name="Hubbard S.S."/>
            <person name="Banfield J.F."/>
        </authorList>
    </citation>
    <scope>NUCLEOTIDE SEQUENCE [LARGE SCALE GENOMIC DNA]</scope>
</reference>
<dbReference type="InterPro" id="IPR001509">
    <property type="entry name" value="Epimerase_deHydtase"/>
</dbReference>
<comment type="caution">
    <text evidence="3">The sequence shown here is derived from an EMBL/GenBank/DDBJ whole genome shotgun (WGS) entry which is preliminary data.</text>
</comment>
<accession>A0A1G2GT17</accession>
<name>A0A1G2GT17_9BACT</name>
<dbReference type="STRING" id="1802126.A3B25_00190"/>
<dbReference type="CDD" id="cd08946">
    <property type="entry name" value="SDR_e"/>
    <property type="match status" value="1"/>
</dbReference>
<evidence type="ECO:0000313" key="4">
    <source>
        <dbReference type="Proteomes" id="UP000179106"/>
    </source>
</evidence>
<evidence type="ECO:0000256" key="1">
    <source>
        <dbReference type="ARBA" id="ARBA00007637"/>
    </source>
</evidence>
<dbReference type="EMBL" id="MHNW01000024">
    <property type="protein sequence ID" value="OGZ53279.1"/>
    <property type="molecule type" value="Genomic_DNA"/>
</dbReference>
<feature type="domain" description="NAD-dependent epimerase/dehydratase" evidence="2">
    <location>
        <begin position="8"/>
        <end position="242"/>
    </location>
</feature>
<comment type="similarity">
    <text evidence="1">Belongs to the NAD(P)-dependent epimerase/dehydratase family.</text>
</comment>
<gene>
    <name evidence="3" type="ORF">A3B25_00190</name>
</gene>
<evidence type="ECO:0000259" key="2">
    <source>
        <dbReference type="Pfam" id="PF01370"/>
    </source>
</evidence>
<dbReference type="InterPro" id="IPR036291">
    <property type="entry name" value="NAD(P)-bd_dom_sf"/>
</dbReference>
<dbReference type="SUPFAM" id="SSF51735">
    <property type="entry name" value="NAD(P)-binding Rossmann-fold domains"/>
    <property type="match status" value="1"/>
</dbReference>
<proteinExistence type="inferred from homology"/>
<dbReference type="Pfam" id="PF01370">
    <property type="entry name" value="Epimerase"/>
    <property type="match status" value="1"/>
</dbReference>
<organism evidence="3 4">
    <name type="scientific">Candidatus Ryanbacteria bacterium RIFCSPLOWO2_01_FULL_48_26</name>
    <dbReference type="NCBI Taxonomy" id="1802126"/>
    <lineage>
        <taxon>Bacteria</taxon>
        <taxon>Candidatus Ryaniibacteriota</taxon>
    </lineage>
</organism>
<dbReference type="Gene3D" id="3.40.50.720">
    <property type="entry name" value="NAD(P)-binding Rossmann-like Domain"/>
    <property type="match status" value="1"/>
</dbReference>
<protein>
    <submittedName>
        <fullName evidence="3">Nucleoside-diphosphate sugar epimerase</fullName>
    </submittedName>
</protein>
<sequence length="315" mass="35534">MSKPKLTVLVTGALGHIGSRLIREFDLSLVRKVVMLDNLATQRYASLFNLPDKFDYEFIEEDVRTADMDSYLKGVDAVIHLAALTDAEKSHTRPEEVESVNLEGLKKVADACFRKKIKLLFSSTTSVYGSQAARVDENCRELVPQSPYAQSKLEAEQHLGNLKSRGLRYVICRFGTIFGPSVGMRFHTAVNKFLWQAINGKPITVWKTAWEQKRPYLDLTDCVAAINFILEKDLFDGEIYNVLSINLTVKDIVETIKQFVPELKVEFVESQIMNQLSYEVDDAKFKSLGFASSGNLEKGVLDSIKLLKRIKVNAD</sequence>
<dbReference type="Proteomes" id="UP000179106">
    <property type="component" value="Unassembled WGS sequence"/>
</dbReference>
<dbReference type="PANTHER" id="PTHR43000">
    <property type="entry name" value="DTDP-D-GLUCOSE 4,6-DEHYDRATASE-RELATED"/>
    <property type="match status" value="1"/>
</dbReference>
<evidence type="ECO:0000313" key="3">
    <source>
        <dbReference type="EMBL" id="OGZ53279.1"/>
    </source>
</evidence>
<dbReference type="AlphaFoldDB" id="A0A1G2GT17"/>